<evidence type="ECO:0000256" key="3">
    <source>
        <dbReference type="SAM" id="Phobius"/>
    </source>
</evidence>
<keyword evidence="3" id="KW-0812">Transmembrane</keyword>
<dbReference type="Pfam" id="PF04203">
    <property type="entry name" value="Sortase"/>
    <property type="match status" value="1"/>
</dbReference>
<evidence type="ECO:0000313" key="4">
    <source>
        <dbReference type="EMBL" id="MDR7322118.1"/>
    </source>
</evidence>
<evidence type="ECO:0000313" key="5">
    <source>
        <dbReference type="Proteomes" id="UP001183629"/>
    </source>
</evidence>
<feature type="region of interest" description="Disordered" evidence="2">
    <location>
        <begin position="12"/>
        <end position="36"/>
    </location>
</feature>
<keyword evidence="1" id="KW-0378">Hydrolase</keyword>
<keyword evidence="3" id="KW-0472">Membrane</keyword>
<feature type="transmembrane region" description="Helical" evidence="3">
    <location>
        <begin position="44"/>
        <end position="63"/>
    </location>
</feature>
<dbReference type="SUPFAM" id="SSF63817">
    <property type="entry name" value="Sortase"/>
    <property type="match status" value="1"/>
</dbReference>
<dbReference type="NCBIfam" id="NF033748">
    <property type="entry name" value="class_F_sortase"/>
    <property type="match status" value="1"/>
</dbReference>
<dbReference type="RefSeq" id="WP_310411999.1">
    <property type="nucleotide sequence ID" value="NZ_JAVDYC010000001.1"/>
</dbReference>
<dbReference type="Gene3D" id="2.40.260.10">
    <property type="entry name" value="Sortase"/>
    <property type="match status" value="1"/>
</dbReference>
<dbReference type="EMBL" id="JAVDYC010000001">
    <property type="protein sequence ID" value="MDR7322118.1"/>
    <property type="molecule type" value="Genomic_DNA"/>
</dbReference>
<dbReference type="InterPro" id="IPR005754">
    <property type="entry name" value="Sortase"/>
</dbReference>
<dbReference type="GO" id="GO:0016787">
    <property type="term" value="F:hydrolase activity"/>
    <property type="evidence" value="ECO:0007669"/>
    <property type="project" value="UniProtKB-KW"/>
</dbReference>
<reference evidence="4 5" key="1">
    <citation type="submission" date="2023-07" db="EMBL/GenBank/DDBJ databases">
        <title>Sequencing the genomes of 1000 actinobacteria strains.</title>
        <authorList>
            <person name="Klenk H.-P."/>
        </authorList>
    </citation>
    <scope>NUCLEOTIDE SEQUENCE [LARGE SCALE GENOMIC DNA]</scope>
    <source>
        <strain evidence="4 5">DSM 44711</strain>
    </source>
</reference>
<keyword evidence="3" id="KW-1133">Transmembrane helix</keyword>
<sequence>MGAHRYSPLARHAGVRFPPAGSPGRHRAPVPPAPAAYPRRGPDLGFLAVALLVVGVFAAGAGLGQLTGVRLPSWFDRPGEPPPREFPVLAASRPTRVTIPAIRVEAPVRQVGLAADGSIDVPPPGEHDVTGWYRDGPTPGEFGSAVIVGHVDSRTGPSVFAGLPDLHAGDTIEVSREDRTTAVFRVLSVELFDKARLPVDRVYADFTRPHLRLITCGGRWTGGTTGYRDNVVVFATLVGTADR</sequence>
<gene>
    <name evidence="4" type="ORF">J2S44_002368</name>
</gene>
<name>A0AAE3ZPY4_9ACTN</name>
<dbReference type="AlphaFoldDB" id="A0AAE3ZPY4"/>
<evidence type="ECO:0000256" key="1">
    <source>
        <dbReference type="ARBA" id="ARBA00022801"/>
    </source>
</evidence>
<evidence type="ECO:0000256" key="2">
    <source>
        <dbReference type="SAM" id="MobiDB-lite"/>
    </source>
</evidence>
<dbReference type="InterPro" id="IPR023365">
    <property type="entry name" value="Sortase_dom-sf"/>
</dbReference>
<protein>
    <recommendedName>
        <fullName evidence="6">Class F sortase</fullName>
    </recommendedName>
</protein>
<keyword evidence="5" id="KW-1185">Reference proteome</keyword>
<dbReference type="InterPro" id="IPR042001">
    <property type="entry name" value="Sortase_F"/>
</dbReference>
<dbReference type="Proteomes" id="UP001183629">
    <property type="component" value="Unassembled WGS sequence"/>
</dbReference>
<organism evidence="4 5">
    <name type="scientific">Catenuloplanes niger</name>
    <dbReference type="NCBI Taxonomy" id="587534"/>
    <lineage>
        <taxon>Bacteria</taxon>
        <taxon>Bacillati</taxon>
        <taxon>Actinomycetota</taxon>
        <taxon>Actinomycetes</taxon>
        <taxon>Micromonosporales</taxon>
        <taxon>Micromonosporaceae</taxon>
        <taxon>Catenuloplanes</taxon>
    </lineage>
</organism>
<proteinExistence type="predicted"/>
<accession>A0AAE3ZPY4</accession>
<comment type="caution">
    <text evidence="4">The sequence shown here is derived from an EMBL/GenBank/DDBJ whole genome shotgun (WGS) entry which is preliminary data.</text>
</comment>
<evidence type="ECO:0008006" key="6">
    <source>
        <dbReference type="Google" id="ProtNLM"/>
    </source>
</evidence>
<dbReference type="CDD" id="cd05829">
    <property type="entry name" value="Sortase_F"/>
    <property type="match status" value="1"/>
</dbReference>